<dbReference type="InterPro" id="IPR050476">
    <property type="entry name" value="Insect_CytP450_Detox"/>
</dbReference>
<dbReference type="InterPro" id="IPR002401">
    <property type="entry name" value="Cyt_P450_E_grp-I"/>
</dbReference>
<keyword evidence="6 13" id="KW-0479">Metal-binding</keyword>
<dbReference type="InterPro" id="IPR017972">
    <property type="entry name" value="Cyt_P450_CS"/>
</dbReference>
<dbReference type="InterPro" id="IPR036396">
    <property type="entry name" value="Cyt_P450_sf"/>
</dbReference>
<dbReference type="Pfam" id="PF00067">
    <property type="entry name" value="p450"/>
    <property type="match status" value="1"/>
</dbReference>
<dbReference type="PRINTS" id="PR00463">
    <property type="entry name" value="EP450I"/>
</dbReference>
<evidence type="ECO:0000256" key="10">
    <source>
        <dbReference type="ARBA" id="ARBA00023004"/>
    </source>
</evidence>
<organism evidence="15 16">
    <name type="scientific">Trichogramma brassicae</name>
    <dbReference type="NCBI Taxonomy" id="86971"/>
    <lineage>
        <taxon>Eukaryota</taxon>
        <taxon>Metazoa</taxon>
        <taxon>Ecdysozoa</taxon>
        <taxon>Arthropoda</taxon>
        <taxon>Hexapoda</taxon>
        <taxon>Insecta</taxon>
        <taxon>Pterygota</taxon>
        <taxon>Neoptera</taxon>
        <taxon>Endopterygota</taxon>
        <taxon>Hymenoptera</taxon>
        <taxon>Apocrita</taxon>
        <taxon>Proctotrupomorpha</taxon>
        <taxon>Chalcidoidea</taxon>
        <taxon>Trichogrammatidae</taxon>
        <taxon>Trichogramma</taxon>
    </lineage>
</organism>
<evidence type="ECO:0000256" key="1">
    <source>
        <dbReference type="ARBA" id="ARBA00001971"/>
    </source>
</evidence>
<evidence type="ECO:0000256" key="8">
    <source>
        <dbReference type="ARBA" id="ARBA00022848"/>
    </source>
</evidence>
<dbReference type="GO" id="GO:0005506">
    <property type="term" value="F:iron ion binding"/>
    <property type="evidence" value="ECO:0007669"/>
    <property type="project" value="InterPro"/>
</dbReference>
<dbReference type="GO" id="GO:0005789">
    <property type="term" value="C:endoplasmic reticulum membrane"/>
    <property type="evidence" value="ECO:0007669"/>
    <property type="project" value="UniProtKB-SubCell"/>
</dbReference>
<comment type="similarity">
    <text evidence="4 14">Belongs to the cytochrome P450 family.</text>
</comment>
<evidence type="ECO:0000313" key="15">
    <source>
        <dbReference type="EMBL" id="CAB0032649.1"/>
    </source>
</evidence>
<keyword evidence="5 13" id="KW-0349">Heme</keyword>
<reference evidence="15 16" key="1">
    <citation type="submission" date="2020-02" db="EMBL/GenBank/DDBJ databases">
        <authorList>
            <person name="Ferguson B K."/>
        </authorList>
    </citation>
    <scope>NUCLEOTIDE SEQUENCE [LARGE SCALE GENOMIC DNA]</scope>
</reference>
<keyword evidence="11 14" id="KW-0503">Monooxygenase</keyword>
<proteinExistence type="inferred from homology"/>
<sequence length="507" mass="57724">MPLLLLLGAILALACLFYWYLARSHGHWAKQRGIPTLPGCWPGVGHMLPTLLMRESLEYLATRAYRESPRPDASSVGIYFMRKPMLVLRDPDLVKQVLQSDFASFHHNGRDINPKADAILAKNPFFIHDLQAWRESRARVVGHLSGKKLSCLFAIARNVSEKMTAFIERRLAESKVQEYEAELKKLFVRYTGEMVANSAFEVEGQCFSDEREPGSFHVVAEGLFEPGWANVLKQAVVFFLPELAGFADVRFIPQSAEDFFRETLLSILRHRREQPQKPNDFLQFVLDTNDEDDIESIIADLLIYHTDVYETSSLTLAFLVYQLARNPEEQDKIRRHVRDASGGKPITYESLKAMGYLEQAVYESLRLIPPTPALYKRCSRATTLLGEDGAECRLRPGDGVMIPVQALQNDPRYWSEPEAFRPDRFGPEQLAERNRYLFLAFGEGPRMCVGMRLGLMLVKLAAATLLLRYRVAPSAKSPWPLEMDRTSFLAYAKGGVWAKFRRLEEAA</sequence>
<evidence type="ECO:0000256" key="6">
    <source>
        <dbReference type="ARBA" id="ARBA00022723"/>
    </source>
</evidence>
<keyword evidence="9 14" id="KW-0560">Oxidoreductase</keyword>
<dbReference type="EMBL" id="CADCXV010000685">
    <property type="protein sequence ID" value="CAB0032649.1"/>
    <property type="molecule type" value="Genomic_DNA"/>
</dbReference>
<comment type="cofactor">
    <cofactor evidence="1 13">
        <name>heme</name>
        <dbReference type="ChEBI" id="CHEBI:30413"/>
    </cofactor>
</comment>
<evidence type="ECO:0000313" key="16">
    <source>
        <dbReference type="Proteomes" id="UP000479190"/>
    </source>
</evidence>
<dbReference type="PRINTS" id="PR00385">
    <property type="entry name" value="P450"/>
</dbReference>
<comment type="subcellular location">
    <subcellularLocation>
        <location evidence="3">Endoplasmic reticulum membrane</location>
        <topology evidence="3">Peripheral membrane protein</topology>
    </subcellularLocation>
    <subcellularLocation>
        <location evidence="2">Microsome membrane</location>
        <topology evidence="2">Peripheral membrane protein</topology>
    </subcellularLocation>
</comment>
<dbReference type="GO" id="GO:0004497">
    <property type="term" value="F:monooxygenase activity"/>
    <property type="evidence" value="ECO:0007669"/>
    <property type="project" value="UniProtKB-KW"/>
</dbReference>
<accession>A0A6H5ICT5</accession>
<keyword evidence="12" id="KW-0472">Membrane</keyword>
<keyword evidence="16" id="KW-1185">Reference proteome</keyword>
<evidence type="ECO:0000256" key="3">
    <source>
        <dbReference type="ARBA" id="ARBA00004406"/>
    </source>
</evidence>
<dbReference type="Gene3D" id="1.10.630.10">
    <property type="entry name" value="Cytochrome P450"/>
    <property type="match status" value="1"/>
</dbReference>
<keyword evidence="10 13" id="KW-0408">Iron</keyword>
<dbReference type="GO" id="GO:0020037">
    <property type="term" value="F:heme binding"/>
    <property type="evidence" value="ECO:0007669"/>
    <property type="project" value="InterPro"/>
</dbReference>
<evidence type="ECO:0000256" key="14">
    <source>
        <dbReference type="RuleBase" id="RU000461"/>
    </source>
</evidence>
<evidence type="ECO:0000256" key="11">
    <source>
        <dbReference type="ARBA" id="ARBA00023033"/>
    </source>
</evidence>
<keyword evidence="7" id="KW-0256">Endoplasmic reticulum</keyword>
<dbReference type="GO" id="GO:0016705">
    <property type="term" value="F:oxidoreductase activity, acting on paired donors, with incorporation or reduction of molecular oxygen"/>
    <property type="evidence" value="ECO:0007669"/>
    <property type="project" value="InterPro"/>
</dbReference>
<evidence type="ECO:0000256" key="13">
    <source>
        <dbReference type="PIRSR" id="PIRSR602401-1"/>
    </source>
</evidence>
<evidence type="ECO:0000256" key="7">
    <source>
        <dbReference type="ARBA" id="ARBA00022824"/>
    </source>
</evidence>
<dbReference type="AlphaFoldDB" id="A0A6H5ICT5"/>
<evidence type="ECO:0000256" key="5">
    <source>
        <dbReference type="ARBA" id="ARBA00022617"/>
    </source>
</evidence>
<keyword evidence="8" id="KW-0492">Microsome</keyword>
<gene>
    <name evidence="15" type="ORF">TBRA_LOCUS4579</name>
</gene>
<dbReference type="InterPro" id="IPR001128">
    <property type="entry name" value="Cyt_P450"/>
</dbReference>
<dbReference type="PROSITE" id="PS00086">
    <property type="entry name" value="CYTOCHROME_P450"/>
    <property type="match status" value="1"/>
</dbReference>
<evidence type="ECO:0000256" key="12">
    <source>
        <dbReference type="ARBA" id="ARBA00023136"/>
    </source>
</evidence>
<evidence type="ECO:0000256" key="9">
    <source>
        <dbReference type="ARBA" id="ARBA00023002"/>
    </source>
</evidence>
<dbReference type="PANTHER" id="PTHR24292:SF104">
    <property type="entry name" value="CYTOCHROME P450 308A1-RELATED"/>
    <property type="match status" value="1"/>
</dbReference>
<dbReference type="PANTHER" id="PTHR24292">
    <property type="entry name" value="CYTOCHROME P450"/>
    <property type="match status" value="1"/>
</dbReference>
<feature type="binding site" description="axial binding residue" evidence="13">
    <location>
        <position position="448"/>
    </location>
    <ligand>
        <name>heme</name>
        <dbReference type="ChEBI" id="CHEBI:30413"/>
    </ligand>
    <ligandPart>
        <name>Fe</name>
        <dbReference type="ChEBI" id="CHEBI:18248"/>
    </ligandPart>
</feature>
<evidence type="ECO:0000256" key="2">
    <source>
        <dbReference type="ARBA" id="ARBA00004174"/>
    </source>
</evidence>
<evidence type="ECO:0008006" key="17">
    <source>
        <dbReference type="Google" id="ProtNLM"/>
    </source>
</evidence>
<evidence type="ECO:0000256" key="4">
    <source>
        <dbReference type="ARBA" id="ARBA00010617"/>
    </source>
</evidence>
<protein>
    <recommendedName>
        <fullName evidence="17">Cytochrome P450</fullName>
    </recommendedName>
</protein>
<dbReference type="SUPFAM" id="SSF48264">
    <property type="entry name" value="Cytochrome P450"/>
    <property type="match status" value="1"/>
</dbReference>
<dbReference type="OrthoDB" id="2789670at2759"/>
<dbReference type="Proteomes" id="UP000479190">
    <property type="component" value="Unassembled WGS sequence"/>
</dbReference>
<name>A0A6H5ICT5_9HYME</name>
<dbReference type="CDD" id="cd11056">
    <property type="entry name" value="CYP6-like"/>
    <property type="match status" value="1"/>
</dbReference>